<dbReference type="InterPro" id="IPR012944">
    <property type="entry name" value="SusD_RagB_dom"/>
</dbReference>
<evidence type="ECO:0000256" key="1">
    <source>
        <dbReference type="ARBA" id="ARBA00004442"/>
    </source>
</evidence>
<feature type="domain" description="RagB/SusD" evidence="7">
    <location>
        <begin position="315"/>
        <end position="530"/>
    </location>
</feature>
<dbReference type="SUPFAM" id="SSF48452">
    <property type="entry name" value="TPR-like"/>
    <property type="match status" value="1"/>
</dbReference>
<keyword evidence="4" id="KW-0472">Membrane</keyword>
<evidence type="ECO:0000256" key="6">
    <source>
        <dbReference type="SAM" id="SignalP"/>
    </source>
</evidence>
<evidence type="ECO:0000256" key="2">
    <source>
        <dbReference type="ARBA" id="ARBA00006275"/>
    </source>
</evidence>
<keyword evidence="5" id="KW-0998">Cell outer membrane</keyword>
<organism evidence="9 10">
    <name type="scientific">Mariniphaga anaerophila</name>
    <dbReference type="NCBI Taxonomy" id="1484053"/>
    <lineage>
        <taxon>Bacteria</taxon>
        <taxon>Pseudomonadati</taxon>
        <taxon>Bacteroidota</taxon>
        <taxon>Bacteroidia</taxon>
        <taxon>Marinilabiliales</taxon>
        <taxon>Prolixibacteraceae</taxon>
        <taxon>Mariniphaga</taxon>
    </lineage>
</organism>
<dbReference type="RefSeq" id="WP_073003352.1">
    <property type="nucleotide sequence ID" value="NZ_FQUM01000013.1"/>
</dbReference>
<dbReference type="STRING" id="1484053.SAMN05444274_11331"/>
<evidence type="ECO:0000259" key="8">
    <source>
        <dbReference type="Pfam" id="PF14322"/>
    </source>
</evidence>
<dbReference type="Pfam" id="PF07980">
    <property type="entry name" value="SusD_RagB"/>
    <property type="match status" value="1"/>
</dbReference>
<evidence type="ECO:0000256" key="5">
    <source>
        <dbReference type="ARBA" id="ARBA00023237"/>
    </source>
</evidence>
<feature type="domain" description="SusD-like N-terminal" evidence="8">
    <location>
        <begin position="95"/>
        <end position="223"/>
    </location>
</feature>
<evidence type="ECO:0000256" key="3">
    <source>
        <dbReference type="ARBA" id="ARBA00022729"/>
    </source>
</evidence>
<dbReference type="GO" id="GO:0009279">
    <property type="term" value="C:cell outer membrane"/>
    <property type="evidence" value="ECO:0007669"/>
    <property type="project" value="UniProtKB-SubCell"/>
</dbReference>
<feature type="signal peptide" evidence="6">
    <location>
        <begin position="1"/>
        <end position="25"/>
    </location>
</feature>
<sequence length="531" mass="60318">MILKHYKTLLCILLITIFSSCTDLSEDVYDRIIAEETELTAKDLNSIIAPVYISLRNQYFGWHGFFDSQEECADLIVTPARPAGWVDGGVYQREHLHTWDFSQSHPARIWSSCFSGISNVNRALFQLEGIELDNKESYIAELRGMRALFYYILCDNIGNVPIETKYEVPEGYLPTQNTRQEVFDFVISEINEILDVLPQGVDQSTYGRFTKWTGLMLLGKMYLNAEVYTGTAQWDKCLNVVDEIIESDLFSLESSYKNNFKTKNDGSAEQIFSIPFDEIYAGWFHYHLKTLHPVSQDTYGLEAQPWGGSCAIPQFIDTYDPDDSRLKDTWIAGPQLTISGEPLMLSSGVQLDYTKYVNSVFETEENEGYRFGKYEIAIGALGQLSNDVPFFRYADALMMKAECLLRTGDAHGAATIVTQVRQRNFASNPSKAIVNGAQLTAGSSYNYGVNEGGVMITEQGGDDIEFGGFYDELAWEFVGEHHRRQDMIRFGTFTTKQWFSHTESDDFRTLFPVPKTQMDKNLNLVQNPGYE</sequence>
<dbReference type="PROSITE" id="PS51257">
    <property type="entry name" value="PROKAR_LIPOPROTEIN"/>
    <property type="match status" value="1"/>
</dbReference>
<evidence type="ECO:0000313" key="9">
    <source>
        <dbReference type="EMBL" id="SHF92301.1"/>
    </source>
</evidence>
<reference evidence="9 10" key="1">
    <citation type="submission" date="2016-11" db="EMBL/GenBank/DDBJ databases">
        <authorList>
            <person name="Jaros S."/>
            <person name="Januszkiewicz K."/>
            <person name="Wedrychowicz H."/>
        </authorList>
    </citation>
    <scope>NUCLEOTIDE SEQUENCE [LARGE SCALE GENOMIC DNA]</scope>
    <source>
        <strain evidence="9 10">DSM 26910</strain>
    </source>
</reference>
<dbReference type="Proteomes" id="UP000184164">
    <property type="component" value="Unassembled WGS sequence"/>
</dbReference>
<accession>A0A1M5FM95</accession>
<dbReference type="InterPro" id="IPR011990">
    <property type="entry name" value="TPR-like_helical_dom_sf"/>
</dbReference>
<name>A0A1M5FM95_9BACT</name>
<dbReference type="EMBL" id="FQUM01000013">
    <property type="protein sequence ID" value="SHF92301.1"/>
    <property type="molecule type" value="Genomic_DNA"/>
</dbReference>
<evidence type="ECO:0000313" key="10">
    <source>
        <dbReference type="Proteomes" id="UP000184164"/>
    </source>
</evidence>
<protein>
    <submittedName>
        <fullName evidence="9">Starch-binding associating with outer membrane</fullName>
    </submittedName>
</protein>
<dbReference type="AlphaFoldDB" id="A0A1M5FM95"/>
<comment type="subcellular location">
    <subcellularLocation>
        <location evidence="1">Cell outer membrane</location>
    </subcellularLocation>
</comment>
<keyword evidence="3 6" id="KW-0732">Signal</keyword>
<gene>
    <name evidence="9" type="ORF">SAMN05444274_11331</name>
</gene>
<dbReference type="OrthoDB" id="5694214at2"/>
<dbReference type="Gene3D" id="1.25.40.390">
    <property type="match status" value="1"/>
</dbReference>
<keyword evidence="10" id="KW-1185">Reference proteome</keyword>
<proteinExistence type="inferred from homology"/>
<feature type="chain" id="PRO_5013290940" evidence="6">
    <location>
        <begin position="26"/>
        <end position="531"/>
    </location>
</feature>
<evidence type="ECO:0000256" key="4">
    <source>
        <dbReference type="ARBA" id="ARBA00023136"/>
    </source>
</evidence>
<evidence type="ECO:0000259" key="7">
    <source>
        <dbReference type="Pfam" id="PF07980"/>
    </source>
</evidence>
<comment type="similarity">
    <text evidence="2">Belongs to the SusD family.</text>
</comment>
<dbReference type="Pfam" id="PF14322">
    <property type="entry name" value="SusD-like_3"/>
    <property type="match status" value="1"/>
</dbReference>
<dbReference type="InterPro" id="IPR033985">
    <property type="entry name" value="SusD-like_N"/>
</dbReference>